<evidence type="ECO:0000313" key="3">
    <source>
        <dbReference type="EMBL" id="SKD10006.1"/>
    </source>
</evidence>
<dbReference type="PANTHER" id="PTHR30244">
    <property type="entry name" value="TRANSAMINASE"/>
    <property type="match status" value="1"/>
</dbReference>
<dbReference type="InterPro" id="IPR000653">
    <property type="entry name" value="DegT/StrS_aminotransferase"/>
</dbReference>
<keyword evidence="2" id="KW-0663">Pyridoxal phosphate</keyword>
<dbReference type="RefSeq" id="WP_079473172.1">
    <property type="nucleotide sequence ID" value="NZ_FUZZ01000006.1"/>
</dbReference>
<reference evidence="3 4" key="1">
    <citation type="submission" date="2017-02" db="EMBL/GenBank/DDBJ databases">
        <authorList>
            <person name="Peterson S.W."/>
        </authorList>
    </citation>
    <scope>NUCLEOTIDE SEQUENCE [LARGE SCALE GENOMIC DNA]</scope>
    <source>
        <strain evidence="3 4">DSM 18108</strain>
    </source>
</reference>
<dbReference type="Pfam" id="PF01041">
    <property type="entry name" value="DegT_DnrJ_EryC1"/>
    <property type="match status" value="1"/>
</dbReference>
<name>A0A1T5PBF0_9BACT</name>
<dbReference type="Gene3D" id="3.90.1150.10">
    <property type="entry name" value="Aspartate Aminotransferase, domain 1"/>
    <property type="match status" value="1"/>
</dbReference>
<evidence type="ECO:0000256" key="1">
    <source>
        <dbReference type="ARBA" id="ARBA00037999"/>
    </source>
</evidence>
<dbReference type="InterPro" id="IPR015421">
    <property type="entry name" value="PyrdxlP-dep_Trfase_major"/>
</dbReference>
<dbReference type="AlphaFoldDB" id="A0A1T5PBF0"/>
<dbReference type="InterPro" id="IPR015422">
    <property type="entry name" value="PyrdxlP-dep_Trfase_small"/>
</dbReference>
<sequence>MSSQKYSRRAFIRKNGLGGLGLLAASSLLSNTIIDCTNIKGRPAILDGSAIRKGKTWPDWPIWNPETDSSRIDAVLKSGVWSRATVVSEFEKKWAETVGARRCVTVVNGTNALTVALNQLGVTVGDEVLVPPYTFIGTIVAIINNGAMPVFVDTNRETFQIDVSKIEAKITSRTKAILPVHVLGLPADMNAIMTIARKHNLFVIEDACQAPLAEINNQQVGTFGNAGCYSFQNSKNLPVGEGGAIVSNNENFIDRCYSYHNFGYPYGSVTGAPDAGALRQGNKLRWTEYQAAIGLAQLVRFQEQTNLRNTNAAYLRSKIESLPGIIPYKLSPGVTRPTFHLFAFRYQKEAFGGLSRTGFINALNAEGIPASAGYTPLNTQPYLSEVFQSSLYKKVYPKKMLNIQSYNSNNHCPENDILCNEEAVWLFQNLLLGNRSDMDDIAAAIEKTHANAEQIKKSIG</sequence>
<dbReference type="PANTHER" id="PTHR30244:SF34">
    <property type="entry name" value="DTDP-4-AMINO-4,6-DIDEOXYGALACTOSE TRANSAMINASE"/>
    <property type="match status" value="1"/>
</dbReference>
<gene>
    <name evidence="3" type="ORF">SAMN05660461_5906</name>
</gene>
<dbReference type="InterPro" id="IPR015424">
    <property type="entry name" value="PyrdxlP-dep_Trfase"/>
</dbReference>
<dbReference type="STRING" id="393003.SAMN05660461_5906"/>
<dbReference type="Gene3D" id="3.40.640.10">
    <property type="entry name" value="Type I PLP-dependent aspartate aminotransferase-like (Major domain)"/>
    <property type="match status" value="1"/>
</dbReference>
<organism evidence="3 4">
    <name type="scientific">Chitinophaga ginsengisegetis</name>
    <dbReference type="NCBI Taxonomy" id="393003"/>
    <lineage>
        <taxon>Bacteria</taxon>
        <taxon>Pseudomonadati</taxon>
        <taxon>Bacteroidota</taxon>
        <taxon>Chitinophagia</taxon>
        <taxon>Chitinophagales</taxon>
        <taxon>Chitinophagaceae</taxon>
        <taxon>Chitinophaga</taxon>
    </lineage>
</organism>
<accession>A0A1T5PBF0</accession>
<dbReference type="GO" id="GO:0008483">
    <property type="term" value="F:transaminase activity"/>
    <property type="evidence" value="ECO:0007669"/>
    <property type="project" value="TreeGrafter"/>
</dbReference>
<protein>
    <submittedName>
        <fullName evidence="3">dTDP-4-amino-4,6-dideoxygalactose transaminase</fullName>
    </submittedName>
</protein>
<evidence type="ECO:0000313" key="4">
    <source>
        <dbReference type="Proteomes" id="UP000190166"/>
    </source>
</evidence>
<dbReference type="GO" id="GO:0000271">
    <property type="term" value="P:polysaccharide biosynthetic process"/>
    <property type="evidence" value="ECO:0007669"/>
    <property type="project" value="TreeGrafter"/>
</dbReference>
<evidence type="ECO:0000256" key="2">
    <source>
        <dbReference type="RuleBase" id="RU004508"/>
    </source>
</evidence>
<comment type="similarity">
    <text evidence="1 2">Belongs to the DegT/DnrJ/EryC1 family.</text>
</comment>
<dbReference type="EMBL" id="FUZZ01000006">
    <property type="protein sequence ID" value="SKD10006.1"/>
    <property type="molecule type" value="Genomic_DNA"/>
</dbReference>
<keyword evidence="4" id="KW-1185">Reference proteome</keyword>
<dbReference type="GO" id="GO:0030170">
    <property type="term" value="F:pyridoxal phosphate binding"/>
    <property type="evidence" value="ECO:0007669"/>
    <property type="project" value="TreeGrafter"/>
</dbReference>
<proteinExistence type="inferred from homology"/>
<dbReference type="CDD" id="cd00616">
    <property type="entry name" value="AHBA_syn"/>
    <property type="match status" value="1"/>
</dbReference>
<dbReference type="SUPFAM" id="SSF53383">
    <property type="entry name" value="PLP-dependent transferases"/>
    <property type="match status" value="1"/>
</dbReference>
<dbReference type="Proteomes" id="UP000190166">
    <property type="component" value="Unassembled WGS sequence"/>
</dbReference>